<dbReference type="Proteomes" id="UP000762676">
    <property type="component" value="Unassembled WGS sequence"/>
</dbReference>
<protein>
    <submittedName>
        <fullName evidence="2">Uncharacterized protein</fullName>
    </submittedName>
</protein>
<evidence type="ECO:0000256" key="1">
    <source>
        <dbReference type="SAM" id="MobiDB-lite"/>
    </source>
</evidence>
<comment type="caution">
    <text evidence="2">The sequence shown here is derived from an EMBL/GenBank/DDBJ whole genome shotgun (WGS) entry which is preliminary data.</text>
</comment>
<keyword evidence="3" id="KW-1185">Reference proteome</keyword>
<name>A0AAV4HCK0_9GAST</name>
<evidence type="ECO:0000313" key="2">
    <source>
        <dbReference type="EMBL" id="GFR95653.1"/>
    </source>
</evidence>
<reference evidence="2 3" key="1">
    <citation type="journal article" date="2021" name="Elife">
        <title>Chloroplast acquisition without the gene transfer in kleptoplastic sea slugs, Plakobranchus ocellatus.</title>
        <authorList>
            <person name="Maeda T."/>
            <person name="Takahashi S."/>
            <person name="Yoshida T."/>
            <person name="Shimamura S."/>
            <person name="Takaki Y."/>
            <person name="Nagai Y."/>
            <person name="Toyoda A."/>
            <person name="Suzuki Y."/>
            <person name="Arimoto A."/>
            <person name="Ishii H."/>
            <person name="Satoh N."/>
            <person name="Nishiyama T."/>
            <person name="Hasebe M."/>
            <person name="Maruyama T."/>
            <person name="Minagawa J."/>
            <person name="Obokata J."/>
            <person name="Shigenobu S."/>
        </authorList>
    </citation>
    <scope>NUCLEOTIDE SEQUENCE [LARGE SCALE GENOMIC DNA]</scope>
</reference>
<sequence>MEKSPKFPNQRSSPKMNPKEIMWGKKKPALDRAASLDSVGSEFPARALRACLVLLRHCSDCTVQRSHGCRNNSIFGRGNWSYWGHWKK</sequence>
<proteinExistence type="predicted"/>
<dbReference type="EMBL" id="BMAT01008936">
    <property type="protein sequence ID" value="GFR95653.1"/>
    <property type="molecule type" value="Genomic_DNA"/>
</dbReference>
<gene>
    <name evidence="2" type="ORF">ElyMa_004434200</name>
</gene>
<feature type="region of interest" description="Disordered" evidence="1">
    <location>
        <begin position="1"/>
        <end position="25"/>
    </location>
</feature>
<dbReference type="AlphaFoldDB" id="A0AAV4HCK0"/>
<organism evidence="2 3">
    <name type="scientific">Elysia marginata</name>
    <dbReference type="NCBI Taxonomy" id="1093978"/>
    <lineage>
        <taxon>Eukaryota</taxon>
        <taxon>Metazoa</taxon>
        <taxon>Spiralia</taxon>
        <taxon>Lophotrochozoa</taxon>
        <taxon>Mollusca</taxon>
        <taxon>Gastropoda</taxon>
        <taxon>Heterobranchia</taxon>
        <taxon>Euthyneura</taxon>
        <taxon>Panpulmonata</taxon>
        <taxon>Sacoglossa</taxon>
        <taxon>Placobranchoidea</taxon>
        <taxon>Plakobranchidae</taxon>
        <taxon>Elysia</taxon>
    </lineage>
</organism>
<evidence type="ECO:0000313" key="3">
    <source>
        <dbReference type="Proteomes" id="UP000762676"/>
    </source>
</evidence>
<accession>A0AAV4HCK0</accession>